<evidence type="ECO:0000313" key="3">
    <source>
        <dbReference type="Proteomes" id="UP000035763"/>
    </source>
</evidence>
<proteinExistence type="predicted"/>
<keyword evidence="3" id="KW-1185">Reference proteome</keyword>
<accession>W6JZ61</accession>
<name>W6JZ61_9MICO</name>
<dbReference type="Proteomes" id="UP000035763">
    <property type="component" value="Unassembled WGS sequence"/>
</dbReference>
<evidence type="ECO:0000313" key="2">
    <source>
        <dbReference type="EMBL" id="CCH74883.1"/>
    </source>
</evidence>
<evidence type="ECO:0000256" key="1">
    <source>
        <dbReference type="SAM" id="MobiDB-lite"/>
    </source>
</evidence>
<organism evidence="2 3">
    <name type="scientific">Nostocoides australiense Ben110</name>
    <dbReference type="NCBI Taxonomy" id="1193182"/>
    <lineage>
        <taxon>Bacteria</taxon>
        <taxon>Bacillati</taxon>
        <taxon>Actinomycetota</taxon>
        <taxon>Actinomycetes</taxon>
        <taxon>Micrococcales</taxon>
        <taxon>Intrasporangiaceae</taxon>
        <taxon>Nostocoides</taxon>
    </lineage>
</organism>
<comment type="caution">
    <text evidence="2">The sequence shown here is derived from an EMBL/GenBank/DDBJ whole genome shotgun (WGS) entry which is preliminary data.</text>
</comment>
<sequence length="119" mass="13015">MKRASWQPAPAPAEAMANTSSGDKYGASRVRGAVAKVQEPHRSRHSRVNGIESVATVPVAAARIGASLCEEILGGRRHEARLLDHWLIASVLSPAWPRWKKHASSRNGHRDQTLSYGSW</sequence>
<feature type="region of interest" description="Disordered" evidence="1">
    <location>
        <begin position="1"/>
        <end position="47"/>
    </location>
</feature>
<protein>
    <submittedName>
        <fullName evidence="2">Uncharacterized protein</fullName>
    </submittedName>
</protein>
<dbReference type="AlphaFoldDB" id="W6JZ61"/>
<dbReference type="EMBL" id="CAJA01000438">
    <property type="protein sequence ID" value="CCH74883.1"/>
    <property type="molecule type" value="Genomic_DNA"/>
</dbReference>
<reference evidence="2 3" key="1">
    <citation type="journal article" date="2013" name="ISME J.">
        <title>A metabolic model for members of the genus Tetrasphaera involved in enhanced biological phosphorus removal.</title>
        <authorList>
            <person name="Kristiansen R."/>
            <person name="Nguyen H.T.T."/>
            <person name="Saunders A.M."/>
            <person name="Nielsen J.L."/>
            <person name="Wimmer R."/>
            <person name="Le V.Q."/>
            <person name="McIlroy S.J."/>
            <person name="Petrovski S."/>
            <person name="Seviour R.J."/>
            <person name="Calteau A."/>
            <person name="Nielsen K.L."/>
            <person name="Nielsen P.H."/>
        </authorList>
    </citation>
    <scope>NUCLEOTIDE SEQUENCE [LARGE SCALE GENOMIC DNA]</scope>
    <source>
        <strain evidence="2 3">Ben110</strain>
    </source>
</reference>
<gene>
    <name evidence="2" type="ORF">BN11_4930010</name>
</gene>